<evidence type="ECO:0000313" key="3">
    <source>
        <dbReference type="Proteomes" id="UP000093737"/>
    </source>
</evidence>
<sequence length="356" mass="39943">MSAHTGQRGRDRRSLAVFDLDIAVTRSDWLLAALCLTCIAAAICLRPERYLRLSIQYFGTFLSVLPVLLVVGLGLAALMYGRPTPTRFMVRVLRERGPAAARVVLLFFLGITAFTTFRITIPEIVPYYADPKLAELDLWLHGIDPWVWTHRIVSEPASMLVFKAYMSWWFMQWFGVMLFVAFWNNPVRRIRYLWAFALTMIFCGAVLATMLSSTGPIFYDRFYGGDRFAGVLAALLADPHALPVRFAANYLLDAHDSGRSRLGTGITAMPSMHVAIATLNAFFLTGFGRRWAFAGWSFAALILFGSVYTGWHYAVDGYLSILVVSAIWYLTGRFLLPQASRDTVGLDLPLPEPVSQ</sequence>
<evidence type="ECO:0000259" key="1">
    <source>
        <dbReference type="Pfam" id="PF14378"/>
    </source>
</evidence>
<dbReference type="RefSeq" id="WP_056571406.1">
    <property type="nucleotide sequence ID" value="NZ_CP033334.1"/>
</dbReference>
<reference evidence="2 3" key="1">
    <citation type="submission" date="2016-05" db="EMBL/GenBank/DDBJ databases">
        <authorList>
            <person name="Ramsay J.P."/>
        </authorList>
    </citation>
    <scope>NUCLEOTIDE SEQUENCE [LARGE SCALE GENOMIC DNA]</scope>
    <source>
        <strain evidence="2 3">NZP2042</strain>
    </source>
</reference>
<organism evidence="2 3">
    <name type="scientific">Rhizobium loti</name>
    <name type="common">Mesorhizobium loti</name>
    <dbReference type="NCBI Taxonomy" id="381"/>
    <lineage>
        <taxon>Bacteria</taxon>
        <taxon>Pseudomonadati</taxon>
        <taxon>Pseudomonadota</taxon>
        <taxon>Alphaproteobacteria</taxon>
        <taxon>Hyphomicrobiales</taxon>
        <taxon>Phyllobacteriaceae</taxon>
        <taxon>Mesorhizobium</taxon>
    </lineage>
</organism>
<evidence type="ECO:0000313" key="2">
    <source>
        <dbReference type="EMBL" id="OBQ66885.1"/>
    </source>
</evidence>
<accession>A0A6M7U051</accession>
<dbReference type="InterPro" id="IPR026841">
    <property type="entry name" value="Aur1/Ipt1"/>
</dbReference>
<protein>
    <recommendedName>
        <fullName evidence="1">Inositolphosphotransferase Aur1/Ipt1 domain-containing protein</fullName>
    </recommendedName>
</protein>
<dbReference type="AlphaFoldDB" id="A0A6M7U051"/>
<dbReference type="EMBL" id="LYTK01000010">
    <property type="protein sequence ID" value="OBQ66885.1"/>
    <property type="molecule type" value="Genomic_DNA"/>
</dbReference>
<dbReference type="Proteomes" id="UP000093737">
    <property type="component" value="Unassembled WGS sequence"/>
</dbReference>
<gene>
    <name evidence="2" type="ORF">A8145_31325</name>
</gene>
<name>A0A6M7U051_RHILI</name>
<dbReference type="GO" id="GO:0016020">
    <property type="term" value="C:membrane"/>
    <property type="evidence" value="ECO:0007669"/>
    <property type="project" value="UniProtKB-SubCell"/>
</dbReference>
<proteinExistence type="predicted"/>
<dbReference type="Pfam" id="PF14378">
    <property type="entry name" value="PAP2_3"/>
    <property type="match status" value="1"/>
</dbReference>
<comment type="caution">
    <text evidence="2">The sequence shown here is derived from an EMBL/GenBank/DDBJ whole genome shotgun (WGS) entry which is preliminary data.</text>
</comment>
<feature type="domain" description="Inositolphosphotransferase Aur1/Ipt1" evidence="1">
    <location>
        <begin position="133"/>
        <end position="330"/>
    </location>
</feature>